<organism evidence="1 2">
    <name type="scientific">Oxalicibacterium solurbis</name>
    <dbReference type="NCBI Taxonomy" id="69280"/>
    <lineage>
        <taxon>Bacteria</taxon>
        <taxon>Pseudomonadati</taxon>
        <taxon>Pseudomonadota</taxon>
        <taxon>Betaproteobacteria</taxon>
        <taxon>Burkholderiales</taxon>
        <taxon>Oxalobacteraceae</taxon>
        <taxon>Oxalicibacterium</taxon>
    </lineage>
</organism>
<name>A0A8J3F5L6_9BURK</name>
<reference evidence="1" key="2">
    <citation type="submission" date="2020-09" db="EMBL/GenBank/DDBJ databases">
        <authorList>
            <person name="Sun Q."/>
            <person name="Sedlacek I."/>
        </authorList>
    </citation>
    <scope>NUCLEOTIDE SEQUENCE</scope>
    <source>
        <strain evidence="1">CCM 7664</strain>
    </source>
</reference>
<protein>
    <submittedName>
        <fullName evidence="1">Uncharacterized protein</fullName>
    </submittedName>
</protein>
<sequence>MNEFDDGGQLMVRGALITVGIGHQQDQNGADAFAAGADDVVCNLVYQGYFRMELLPDNCINCAQIGGNGLN</sequence>
<dbReference type="Proteomes" id="UP000627205">
    <property type="component" value="Unassembled WGS sequence"/>
</dbReference>
<reference evidence="1" key="1">
    <citation type="journal article" date="2014" name="Int. J. Syst. Evol. Microbiol.">
        <title>Complete genome sequence of Corynebacterium casei LMG S-19264T (=DSM 44701T), isolated from a smear-ripened cheese.</title>
        <authorList>
            <consortium name="US DOE Joint Genome Institute (JGI-PGF)"/>
            <person name="Walter F."/>
            <person name="Albersmeier A."/>
            <person name="Kalinowski J."/>
            <person name="Ruckert C."/>
        </authorList>
    </citation>
    <scope>NUCLEOTIDE SEQUENCE</scope>
    <source>
        <strain evidence="1">CCM 7664</strain>
    </source>
</reference>
<evidence type="ECO:0000313" key="1">
    <source>
        <dbReference type="EMBL" id="GGI53656.1"/>
    </source>
</evidence>
<comment type="caution">
    <text evidence="1">The sequence shown here is derived from an EMBL/GenBank/DDBJ whole genome shotgun (WGS) entry which is preliminary data.</text>
</comment>
<proteinExistence type="predicted"/>
<gene>
    <name evidence="1" type="ORF">GCM10011430_08300</name>
</gene>
<keyword evidence="2" id="KW-1185">Reference proteome</keyword>
<dbReference type="EMBL" id="BMDP01000001">
    <property type="protein sequence ID" value="GGI53656.1"/>
    <property type="molecule type" value="Genomic_DNA"/>
</dbReference>
<accession>A0A8J3F5L6</accession>
<dbReference type="AlphaFoldDB" id="A0A8J3F5L6"/>
<evidence type="ECO:0000313" key="2">
    <source>
        <dbReference type="Proteomes" id="UP000627205"/>
    </source>
</evidence>